<dbReference type="EMBL" id="CP036290">
    <property type="protein sequence ID" value="QDU84354.1"/>
    <property type="molecule type" value="Genomic_DNA"/>
</dbReference>
<dbReference type="Gene3D" id="3.40.50.2000">
    <property type="entry name" value="Glycogen Phosphorylase B"/>
    <property type="match status" value="1"/>
</dbReference>
<accession>A0A518CYP5</accession>
<reference evidence="1 2" key="1">
    <citation type="submission" date="2019-02" db="EMBL/GenBank/DDBJ databases">
        <title>Deep-cultivation of Planctomycetes and their phenomic and genomic characterization uncovers novel biology.</title>
        <authorList>
            <person name="Wiegand S."/>
            <person name="Jogler M."/>
            <person name="Boedeker C."/>
            <person name="Pinto D."/>
            <person name="Vollmers J."/>
            <person name="Rivas-Marin E."/>
            <person name="Kohn T."/>
            <person name="Peeters S.H."/>
            <person name="Heuer A."/>
            <person name="Rast P."/>
            <person name="Oberbeckmann S."/>
            <person name="Bunk B."/>
            <person name="Jeske O."/>
            <person name="Meyerdierks A."/>
            <person name="Storesund J.E."/>
            <person name="Kallscheuer N."/>
            <person name="Luecker S."/>
            <person name="Lage O.M."/>
            <person name="Pohl T."/>
            <person name="Merkel B.J."/>
            <person name="Hornburger P."/>
            <person name="Mueller R.-W."/>
            <person name="Bruemmer F."/>
            <person name="Labrenz M."/>
            <person name="Spormann A.M."/>
            <person name="Op den Camp H."/>
            <person name="Overmann J."/>
            <person name="Amann R."/>
            <person name="Jetten M.S.M."/>
            <person name="Mascher T."/>
            <person name="Medema M.H."/>
            <person name="Devos D.P."/>
            <person name="Kaster A.-K."/>
            <person name="Ovreas L."/>
            <person name="Rohde M."/>
            <person name="Galperin M.Y."/>
            <person name="Jogler C."/>
        </authorList>
    </citation>
    <scope>NUCLEOTIDE SEQUENCE [LARGE SCALE GENOMIC DNA]</scope>
    <source>
        <strain evidence="1 2">Pla163</strain>
    </source>
</reference>
<dbReference type="SUPFAM" id="SSF53756">
    <property type="entry name" value="UDP-Glycosyltransferase/glycogen phosphorylase"/>
    <property type="match status" value="1"/>
</dbReference>
<dbReference type="OrthoDB" id="9787617at2"/>
<dbReference type="GO" id="GO:0102710">
    <property type="term" value="F:D-inositol-3-phosphate glycosyltransferase activity"/>
    <property type="evidence" value="ECO:0007669"/>
    <property type="project" value="UniProtKB-EC"/>
</dbReference>
<dbReference type="Proteomes" id="UP000319342">
    <property type="component" value="Chromosome"/>
</dbReference>
<evidence type="ECO:0000313" key="2">
    <source>
        <dbReference type="Proteomes" id="UP000319342"/>
    </source>
</evidence>
<dbReference type="PANTHER" id="PTHR12526">
    <property type="entry name" value="GLYCOSYLTRANSFERASE"/>
    <property type="match status" value="1"/>
</dbReference>
<name>A0A518CYP5_9BACT</name>
<proteinExistence type="predicted"/>
<protein>
    <submittedName>
        <fullName evidence="1">D-inositol 3-phosphate glycosyltransferase</fullName>
        <ecNumber evidence="1">2.4.1.250</ecNumber>
    </submittedName>
</protein>
<dbReference type="EC" id="2.4.1.250" evidence="1"/>
<organism evidence="1 2">
    <name type="scientific">Rohdeia mirabilis</name>
    <dbReference type="NCBI Taxonomy" id="2528008"/>
    <lineage>
        <taxon>Bacteria</taxon>
        <taxon>Pseudomonadati</taxon>
        <taxon>Planctomycetota</taxon>
        <taxon>Planctomycetia</taxon>
        <taxon>Planctomycetia incertae sedis</taxon>
        <taxon>Rohdeia</taxon>
    </lineage>
</organism>
<dbReference type="AlphaFoldDB" id="A0A518CYP5"/>
<gene>
    <name evidence="1" type="primary">mshA_2</name>
    <name evidence="1" type="ORF">Pla163_14610</name>
</gene>
<evidence type="ECO:0000313" key="1">
    <source>
        <dbReference type="EMBL" id="QDU84354.1"/>
    </source>
</evidence>
<keyword evidence="1" id="KW-0328">Glycosyltransferase</keyword>
<keyword evidence="2" id="KW-1185">Reference proteome</keyword>
<keyword evidence="1" id="KW-0808">Transferase</keyword>
<sequence length="168" mass="17416">MGQLAPHKGPGVVLRAFAIARDRLAERGVRAQLQLFGAAPSGRFETYARALVEQLPEGASIEPAYEAGDAPQVLAQVDAVVVPSLWDENAPLVCLEARAAGVPIAGSRVPGIAEVVDEGLHGRLSEPGDVEGLARALVGVLDLPPVPRGLPVELDAHVDQVLALYGGA</sequence>
<dbReference type="Pfam" id="PF13692">
    <property type="entry name" value="Glyco_trans_1_4"/>
    <property type="match status" value="1"/>
</dbReference>